<name>A0ABY0DFV8_9BRAD</name>
<evidence type="ECO:0000313" key="1">
    <source>
        <dbReference type="EMBL" id="RXG91594.1"/>
    </source>
</evidence>
<protein>
    <recommendedName>
        <fullName evidence="3">BIG2 domain-containing protein</fullName>
    </recommendedName>
</protein>
<dbReference type="RefSeq" id="WP_128941065.1">
    <property type="nucleotide sequence ID" value="NZ_RDRA01000014.1"/>
</dbReference>
<evidence type="ECO:0000313" key="2">
    <source>
        <dbReference type="Proteomes" id="UP000289946"/>
    </source>
</evidence>
<gene>
    <name evidence="1" type="ORF">EAS62_24250</name>
</gene>
<reference evidence="1 2" key="1">
    <citation type="submission" date="2018-10" db="EMBL/GenBank/DDBJ databases">
        <title>Bradyrhizobium sp. nov., isolated from effective nodules of peanut in China.</title>
        <authorList>
            <person name="Li Y."/>
        </authorList>
    </citation>
    <scope>NUCLEOTIDE SEQUENCE [LARGE SCALE GENOMIC DNA]</scope>
    <source>
        <strain evidence="1 2">CCBAU 51781</strain>
    </source>
</reference>
<evidence type="ECO:0008006" key="3">
    <source>
        <dbReference type="Google" id="ProtNLM"/>
    </source>
</evidence>
<comment type="caution">
    <text evidence="1">The sequence shown here is derived from an EMBL/GenBank/DDBJ whole genome shotgun (WGS) entry which is preliminary data.</text>
</comment>
<dbReference type="Gene3D" id="2.60.40.1080">
    <property type="match status" value="1"/>
</dbReference>
<accession>A0ABY0DFV8</accession>
<keyword evidence="2" id="KW-1185">Reference proteome</keyword>
<dbReference type="Proteomes" id="UP000289946">
    <property type="component" value="Unassembled WGS sequence"/>
</dbReference>
<dbReference type="EMBL" id="RDRA01000014">
    <property type="protein sequence ID" value="RXG91594.1"/>
    <property type="molecule type" value="Genomic_DNA"/>
</dbReference>
<sequence length="155" mass="16566">MVDLQRVEIVFGNTLKIMEVTEEQPRGFSYIRIAFEQFAITVESEHVMYTLPMDHHVSMQVTYTDAKGNPATVDGEVTWASSDASIASVQVDPGDSSICTVWPVGTIGQAQITATADADLGDGVRELITTADVEIVAGEAVAGSIQPLGEPVQNP</sequence>
<organism evidence="1 2">
    <name type="scientific">Bradyrhizobium zhanjiangense</name>
    <dbReference type="NCBI Taxonomy" id="1325107"/>
    <lineage>
        <taxon>Bacteria</taxon>
        <taxon>Pseudomonadati</taxon>
        <taxon>Pseudomonadota</taxon>
        <taxon>Alphaproteobacteria</taxon>
        <taxon>Hyphomicrobiales</taxon>
        <taxon>Nitrobacteraceae</taxon>
        <taxon>Bradyrhizobium</taxon>
    </lineage>
</organism>
<proteinExistence type="predicted"/>